<dbReference type="Proteomes" id="UP000190328">
    <property type="component" value="Unassembled WGS sequence"/>
</dbReference>
<dbReference type="STRING" id="263852.SAMN02745116_02614"/>
<reference evidence="1 2" key="1">
    <citation type="submission" date="2017-02" db="EMBL/GenBank/DDBJ databases">
        <authorList>
            <person name="Peterson S.W."/>
        </authorList>
    </citation>
    <scope>NUCLEOTIDE SEQUENCE [LARGE SCALE GENOMIC DNA]</scope>
    <source>
        <strain evidence="1 2">ATCC BAA-1030</strain>
    </source>
</reference>
<sequence length="232" mass="26094">MQVAIKNIVLTIFVKSNKDGWYYISGYNIYVDKNGKIRDKYLENFSTRNNDILETLFKAISGEGNPNTGWLKAAQQLSALALLVQMTYSGYGHILGTWKLPPSKVKKAKNPSEVVESGAKEVVQQGGKKVFSKEIIFNGSSVDKAFSKHRDAFGKYPDGTKNSINAFISDLKKFADTGVQKKGSWKQFKGTHIYDPKTKNWMFINQDGSFNTAFRLNDEQYKHLIESGKVGK</sequence>
<gene>
    <name evidence="1" type="ORF">SAMN02745116_02614</name>
</gene>
<accession>A0A1T4RHU5</accession>
<evidence type="ECO:0000313" key="1">
    <source>
        <dbReference type="EMBL" id="SKA15574.1"/>
    </source>
</evidence>
<dbReference type="AlphaFoldDB" id="A0A1T4RHU5"/>
<dbReference type="EMBL" id="FUXI01000051">
    <property type="protein sequence ID" value="SKA15574.1"/>
    <property type="molecule type" value="Genomic_DNA"/>
</dbReference>
<dbReference type="Gene3D" id="3.10.450.200">
    <property type="match status" value="1"/>
</dbReference>
<proteinExistence type="predicted"/>
<dbReference type="InterPro" id="IPR037178">
    <property type="entry name" value="ColicinD_C_sf"/>
</dbReference>
<keyword evidence="2" id="KW-1185">Reference proteome</keyword>
<dbReference type="GO" id="GO:0004540">
    <property type="term" value="F:RNA nuclease activity"/>
    <property type="evidence" value="ECO:0007669"/>
    <property type="project" value="InterPro"/>
</dbReference>
<name>A0A1T4RHU5_9ENTE</name>
<organism evidence="1 2">
    <name type="scientific">Pilibacter termitis</name>
    <dbReference type="NCBI Taxonomy" id="263852"/>
    <lineage>
        <taxon>Bacteria</taxon>
        <taxon>Bacillati</taxon>
        <taxon>Bacillota</taxon>
        <taxon>Bacilli</taxon>
        <taxon>Lactobacillales</taxon>
        <taxon>Enterococcaceae</taxon>
        <taxon>Pilibacter</taxon>
    </lineage>
</organism>
<protein>
    <submittedName>
        <fullName evidence="1">Colicin D</fullName>
    </submittedName>
</protein>
<evidence type="ECO:0000313" key="2">
    <source>
        <dbReference type="Proteomes" id="UP000190328"/>
    </source>
</evidence>